<dbReference type="GO" id="GO:0006412">
    <property type="term" value="P:translation"/>
    <property type="evidence" value="ECO:0007669"/>
    <property type="project" value="UniProtKB-UniRule"/>
</dbReference>
<dbReference type="EC" id="6.3.5.-" evidence="10"/>
<comment type="catalytic activity">
    <reaction evidence="8 10">
        <text>L-aspartyl-tRNA(Asn) + L-glutamine + ATP + H2O = L-asparaginyl-tRNA(Asn) + L-glutamate + ADP + phosphate + 2 H(+)</text>
        <dbReference type="Rhea" id="RHEA:14513"/>
        <dbReference type="Rhea" id="RHEA-COMP:9674"/>
        <dbReference type="Rhea" id="RHEA-COMP:9677"/>
        <dbReference type="ChEBI" id="CHEBI:15377"/>
        <dbReference type="ChEBI" id="CHEBI:15378"/>
        <dbReference type="ChEBI" id="CHEBI:29985"/>
        <dbReference type="ChEBI" id="CHEBI:30616"/>
        <dbReference type="ChEBI" id="CHEBI:43474"/>
        <dbReference type="ChEBI" id="CHEBI:58359"/>
        <dbReference type="ChEBI" id="CHEBI:78515"/>
        <dbReference type="ChEBI" id="CHEBI:78516"/>
        <dbReference type="ChEBI" id="CHEBI:456216"/>
    </reaction>
</comment>
<keyword evidence="4 10" id="KW-0547">Nucleotide-binding</keyword>
<dbReference type="NCBIfam" id="NF004012">
    <property type="entry name" value="PRK05477.1-2"/>
    <property type="match status" value="1"/>
</dbReference>
<evidence type="ECO:0000259" key="12">
    <source>
        <dbReference type="SMART" id="SM00845"/>
    </source>
</evidence>
<evidence type="ECO:0000256" key="4">
    <source>
        <dbReference type="ARBA" id="ARBA00022741"/>
    </source>
</evidence>
<feature type="region of interest" description="Disordered" evidence="11">
    <location>
        <begin position="118"/>
        <end position="146"/>
    </location>
</feature>
<dbReference type="GO" id="GO:0050567">
    <property type="term" value="F:glutaminyl-tRNA synthase (glutamine-hydrolyzing) activity"/>
    <property type="evidence" value="ECO:0007669"/>
    <property type="project" value="UniProtKB-UniRule"/>
</dbReference>
<protein>
    <recommendedName>
        <fullName evidence="10">Aspartyl/glutamyl-tRNA(Asn/Gln) amidotransferase subunit B</fullName>
        <shortName evidence="10">Asp/Glu-ADT subunit B</shortName>
        <ecNumber evidence="10">6.3.5.-</ecNumber>
    </recommendedName>
</protein>
<dbReference type="InterPro" id="IPR004413">
    <property type="entry name" value="GatB"/>
</dbReference>
<dbReference type="GO" id="GO:0005524">
    <property type="term" value="F:ATP binding"/>
    <property type="evidence" value="ECO:0007669"/>
    <property type="project" value="UniProtKB-KW"/>
</dbReference>
<evidence type="ECO:0000256" key="9">
    <source>
        <dbReference type="ARBA" id="ARBA00047913"/>
    </source>
</evidence>
<comment type="catalytic activity">
    <reaction evidence="9 10">
        <text>L-glutamyl-tRNA(Gln) + L-glutamine + ATP + H2O = L-glutaminyl-tRNA(Gln) + L-glutamate + ADP + phosphate + H(+)</text>
        <dbReference type="Rhea" id="RHEA:17521"/>
        <dbReference type="Rhea" id="RHEA-COMP:9681"/>
        <dbReference type="Rhea" id="RHEA-COMP:9684"/>
        <dbReference type="ChEBI" id="CHEBI:15377"/>
        <dbReference type="ChEBI" id="CHEBI:15378"/>
        <dbReference type="ChEBI" id="CHEBI:29985"/>
        <dbReference type="ChEBI" id="CHEBI:30616"/>
        <dbReference type="ChEBI" id="CHEBI:43474"/>
        <dbReference type="ChEBI" id="CHEBI:58359"/>
        <dbReference type="ChEBI" id="CHEBI:78520"/>
        <dbReference type="ChEBI" id="CHEBI:78521"/>
        <dbReference type="ChEBI" id="CHEBI:456216"/>
    </reaction>
</comment>
<dbReference type="SMART" id="SM00845">
    <property type="entry name" value="GatB_Yqey"/>
    <property type="match status" value="1"/>
</dbReference>
<feature type="compositionally biased region" description="Basic and acidic residues" evidence="11">
    <location>
        <begin position="118"/>
        <end position="145"/>
    </location>
</feature>
<dbReference type="InterPro" id="IPR023168">
    <property type="entry name" value="GatB_Yqey_C_2"/>
</dbReference>
<comment type="subunit">
    <text evidence="2 10">Heterotrimer of A, B and C subunits.</text>
</comment>
<dbReference type="GO" id="GO:0070681">
    <property type="term" value="P:glutaminyl-tRNAGln biosynthesis via transamidation"/>
    <property type="evidence" value="ECO:0007669"/>
    <property type="project" value="TreeGrafter"/>
</dbReference>
<dbReference type="PANTHER" id="PTHR11659">
    <property type="entry name" value="GLUTAMYL-TRNA GLN AMIDOTRANSFERASE SUBUNIT B MITOCHONDRIAL AND PROKARYOTIC PET112-RELATED"/>
    <property type="match status" value="1"/>
</dbReference>
<reference evidence="13 14" key="1">
    <citation type="journal article" date="2016" name="Nat. Commun.">
        <title>Thousands of microbial genomes shed light on interconnected biogeochemical processes in an aquifer system.</title>
        <authorList>
            <person name="Anantharaman K."/>
            <person name="Brown C.T."/>
            <person name="Hug L.A."/>
            <person name="Sharon I."/>
            <person name="Castelle C.J."/>
            <person name="Probst A.J."/>
            <person name="Thomas B.C."/>
            <person name="Singh A."/>
            <person name="Wilkins M.J."/>
            <person name="Karaoz U."/>
            <person name="Brodie E.L."/>
            <person name="Williams K.H."/>
            <person name="Hubbard S.S."/>
            <person name="Banfield J.F."/>
        </authorList>
    </citation>
    <scope>NUCLEOTIDE SEQUENCE [LARGE SCALE GENOMIC DNA]</scope>
</reference>
<keyword evidence="5 10" id="KW-0067">ATP-binding</keyword>
<dbReference type="AlphaFoldDB" id="A0A1G2U0I2"/>
<dbReference type="FunFam" id="1.10.10.410:FF:000001">
    <property type="entry name" value="Aspartyl/glutamyl-tRNA(Asn/Gln) amidotransferase subunit B"/>
    <property type="match status" value="1"/>
</dbReference>
<dbReference type="InterPro" id="IPR014746">
    <property type="entry name" value="Gln_synth/guanido_kin_cat_dom"/>
</dbReference>
<comment type="caution">
    <text evidence="13">The sequence shown here is derived from an EMBL/GenBank/DDBJ whole genome shotgun (WGS) entry which is preliminary data.</text>
</comment>
<dbReference type="InterPro" id="IPR003789">
    <property type="entry name" value="Asn/Gln_tRNA_amidoTrase-B-like"/>
</dbReference>
<evidence type="ECO:0000256" key="6">
    <source>
        <dbReference type="ARBA" id="ARBA00022917"/>
    </source>
</evidence>
<evidence type="ECO:0000256" key="11">
    <source>
        <dbReference type="SAM" id="MobiDB-lite"/>
    </source>
</evidence>
<evidence type="ECO:0000256" key="10">
    <source>
        <dbReference type="HAMAP-Rule" id="MF_00121"/>
    </source>
</evidence>
<keyword evidence="6 10" id="KW-0648">Protein biosynthesis</keyword>
<dbReference type="GO" id="GO:0050566">
    <property type="term" value="F:asparaginyl-tRNA synthase (glutamine-hydrolyzing) activity"/>
    <property type="evidence" value="ECO:0007669"/>
    <property type="project" value="RHEA"/>
</dbReference>
<evidence type="ECO:0000256" key="1">
    <source>
        <dbReference type="ARBA" id="ARBA00005306"/>
    </source>
</evidence>
<dbReference type="NCBIfam" id="NF004014">
    <property type="entry name" value="PRK05477.1-4"/>
    <property type="match status" value="1"/>
</dbReference>
<dbReference type="Proteomes" id="UP000177707">
    <property type="component" value="Unassembled WGS sequence"/>
</dbReference>
<dbReference type="PROSITE" id="PS01234">
    <property type="entry name" value="GATB"/>
    <property type="match status" value="1"/>
</dbReference>
<dbReference type="SUPFAM" id="SSF89095">
    <property type="entry name" value="GatB/YqeY motif"/>
    <property type="match status" value="1"/>
</dbReference>
<sequence length="487" mass="54858">MKYKPTIGLEIHAELKTKTKMFCACKNDSEEKKPNINICPVCMGHPGTLPVINKEAVKSVLRVGTALGGELADLSEFDRKNYFYPDIPKGYQISQYKHPLVSGGKLNGVEITRVHLEEDTAKSSHVEDPEQREWVEDPERSEGKSSEYSLVDFNRAGVPLLELVTEPVMHSGEEVSKFGKELRLLLQYLDVSEANMEKGEMRLEANVSVSLTENLGTKVEIKNLNSFSSAERGVEFEIKRQIALLEGGGRVTQETRGWDENKQETFSQRAKEDSHDYRYFPDPDLPKLSVKDIKEFSKENLDLEIKETPVQKRDRFRRYYGIKESDIEFYIYNKNLSDLFEKSAEHLNSDKKFDKSTLQILSNYIVSDFASFGEKVFEVKPEAVASVVRMINSGELSSRGAKNVIQILVNEGGDPSSIAQKEGLFQKNDEADLLLIVKDLVAQNQKIVNEYKSGKLSAIQFLVGQGMKATNGSANPSVLKDLILKVI</sequence>
<dbReference type="InterPro" id="IPR017958">
    <property type="entry name" value="Gln-tRNA_amidoTrfase_suB_CS"/>
</dbReference>
<dbReference type="SUPFAM" id="SSF55931">
    <property type="entry name" value="Glutamine synthetase/guanido kinase"/>
    <property type="match status" value="1"/>
</dbReference>
<evidence type="ECO:0000256" key="2">
    <source>
        <dbReference type="ARBA" id="ARBA00011123"/>
    </source>
</evidence>
<comment type="function">
    <text evidence="7 10">Allows the formation of correctly charged Asn-tRNA(Asn) or Gln-tRNA(Gln) through the transamidation of misacylated Asp-tRNA(Asn) or Glu-tRNA(Gln) in organisms which lack either or both of asparaginyl-tRNA or glutaminyl-tRNA synthetases. The reaction takes place in the presence of glutamine and ATP through an activated phospho-Asp-tRNA(Asn) or phospho-Glu-tRNA(Gln).</text>
</comment>
<dbReference type="STRING" id="1802758.A3A96_00865"/>
<evidence type="ECO:0000256" key="5">
    <source>
        <dbReference type="ARBA" id="ARBA00022840"/>
    </source>
</evidence>
<dbReference type="NCBIfam" id="TIGR00133">
    <property type="entry name" value="gatB"/>
    <property type="match status" value="1"/>
</dbReference>
<organism evidence="13 14">
    <name type="scientific">Candidatus Zambryskibacteria bacterium RIFCSPLOWO2_01_FULL_39_39</name>
    <dbReference type="NCBI Taxonomy" id="1802758"/>
    <lineage>
        <taxon>Bacteria</taxon>
        <taxon>Candidatus Zambryskiibacteriota</taxon>
    </lineage>
</organism>
<dbReference type="Pfam" id="PF02934">
    <property type="entry name" value="GatB_N"/>
    <property type="match status" value="1"/>
</dbReference>
<dbReference type="HAMAP" id="MF_00121">
    <property type="entry name" value="GatB"/>
    <property type="match status" value="1"/>
</dbReference>
<dbReference type="PANTHER" id="PTHR11659:SF0">
    <property type="entry name" value="GLUTAMYL-TRNA(GLN) AMIDOTRANSFERASE SUBUNIT B, MITOCHONDRIAL"/>
    <property type="match status" value="1"/>
</dbReference>
<accession>A0A1G2U0I2</accession>
<evidence type="ECO:0000313" key="13">
    <source>
        <dbReference type="EMBL" id="OHB02410.1"/>
    </source>
</evidence>
<proteinExistence type="inferred from homology"/>
<evidence type="ECO:0000256" key="3">
    <source>
        <dbReference type="ARBA" id="ARBA00022598"/>
    </source>
</evidence>
<comment type="similarity">
    <text evidence="1 10">Belongs to the GatB/GatE family. GatB subfamily.</text>
</comment>
<dbReference type="EMBL" id="MHWB01000004">
    <property type="protein sequence ID" value="OHB02410.1"/>
    <property type="molecule type" value="Genomic_DNA"/>
</dbReference>
<dbReference type="Pfam" id="PF02637">
    <property type="entry name" value="GatB_Yqey"/>
    <property type="match status" value="1"/>
</dbReference>
<evidence type="ECO:0000256" key="8">
    <source>
        <dbReference type="ARBA" id="ARBA00047380"/>
    </source>
</evidence>
<gene>
    <name evidence="10" type="primary">gatB</name>
    <name evidence="13" type="ORF">A3A96_00865</name>
</gene>
<feature type="domain" description="Asn/Gln amidotransferase" evidence="12">
    <location>
        <begin position="338"/>
        <end position="487"/>
    </location>
</feature>
<name>A0A1G2U0I2_9BACT</name>
<dbReference type="InterPro" id="IPR006075">
    <property type="entry name" value="Asn/Gln-tRNA_Trfase_suB/E_cat"/>
</dbReference>
<keyword evidence="3 10" id="KW-0436">Ligase</keyword>
<evidence type="ECO:0000313" key="14">
    <source>
        <dbReference type="Proteomes" id="UP000177707"/>
    </source>
</evidence>
<evidence type="ECO:0000256" key="7">
    <source>
        <dbReference type="ARBA" id="ARBA00024799"/>
    </source>
</evidence>
<dbReference type="InterPro" id="IPR017959">
    <property type="entry name" value="Asn/Gln-tRNA_amidoTrfase_suB/E"/>
</dbReference>
<dbReference type="InterPro" id="IPR018027">
    <property type="entry name" value="Asn/Gln_amidotransferase"/>
</dbReference>
<dbReference type="Gene3D" id="1.10.10.410">
    <property type="match status" value="1"/>
</dbReference>